<keyword evidence="2" id="KW-1185">Reference proteome</keyword>
<proteinExistence type="predicted"/>
<comment type="caution">
    <text evidence="1">The sequence shown here is derived from an EMBL/GenBank/DDBJ whole genome shotgun (WGS) entry which is preliminary data.</text>
</comment>
<evidence type="ECO:0000313" key="1">
    <source>
        <dbReference type="EMBL" id="KAI5649738.1"/>
    </source>
</evidence>
<name>A0ACB9ZQM1_CATRO</name>
<protein>
    <submittedName>
        <fullName evidence="1">Uncharacterized protein</fullName>
    </submittedName>
</protein>
<dbReference type="Proteomes" id="UP001060085">
    <property type="component" value="Linkage Group LG08"/>
</dbReference>
<gene>
    <name evidence="1" type="ORF">M9H77_35743</name>
</gene>
<reference evidence="2" key="1">
    <citation type="journal article" date="2023" name="Nat. Plants">
        <title>Single-cell RNA sequencing provides a high-resolution roadmap for understanding the multicellular compartmentation of specialized metabolism.</title>
        <authorList>
            <person name="Sun S."/>
            <person name="Shen X."/>
            <person name="Li Y."/>
            <person name="Li Y."/>
            <person name="Wang S."/>
            <person name="Li R."/>
            <person name="Zhang H."/>
            <person name="Shen G."/>
            <person name="Guo B."/>
            <person name="Wei J."/>
            <person name="Xu J."/>
            <person name="St-Pierre B."/>
            <person name="Chen S."/>
            <person name="Sun C."/>
        </authorList>
    </citation>
    <scope>NUCLEOTIDE SEQUENCE [LARGE SCALE GENOMIC DNA]</scope>
</reference>
<sequence>MTIDPSYPIFTVRWLAVHVQPTITLYPDYRAMTQSNSNKQNHEHFMKCGGEMADTTGTIPFWIIGIVTSILVISLTSVFFYGSYSE</sequence>
<organism evidence="1 2">
    <name type="scientific">Catharanthus roseus</name>
    <name type="common">Madagascar periwinkle</name>
    <name type="synonym">Vinca rosea</name>
    <dbReference type="NCBI Taxonomy" id="4058"/>
    <lineage>
        <taxon>Eukaryota</taxon>
        <taxon>Viridiplantae</taxon>
        <taxon>Streptophyta</taxon>
        <taxon>Embryophyta</taxon>
        <taxon>Tracheophyta</taxon>
        <taxon>Spermatophyta</taxon>
        <taxon>Magnoliopsida</taxon>
        <taxon>eudicotyledons</taxon>
        <taxon>Gunneridae</taxon>
        <taxon>Pentapetalae</taxon>
        <taxon>asterids</taxon>
        <taxon>lamiids</taxon>
        <taxon>Gentianales</taxon>
        <taxon>Apocynaceae</taxon>
        <taxon>Rauvolfioideae</taxon>
        <taxon>Vinceae</taxon>
        <taxon>Catharanthinae</taxon>
        <taxon>Catharanthus</taxon>
    </lineage>
</organism>
<accession>A0ACB9ZQM1</accession>
<evidence type="ECO:0000313" key="2">
    <source>
        <dbReference type="Proteomes" id="UP001060085"/>
    </source>
</evidence>
<dbReference type="EMBL" id="CM044708">
    <property type="protein sequence ID" value="KAI5649738.1"/>
    <property type="molecule type" value="Genomic_DNA"/>
</dbReference>